<evidence type="ECO:0000256" key="1">
    <source>
        <dbReference type="SAM" id="Coils"/>
    </source>
</evidence>
<reference evidence="3" key="1">
    <citation type="submission" date="2015-09" db="EMBL/GenBank/DDBJ databases">
        <authorList>
            <person name="Sai Rama Sridatta P."/>
        </authorList>
    </citation>
    <scope>NUCLEOTIDE SEQUENCE [LARGE SCALE GENOMIC DNA]</scope>
</reference>
<sequence>MDLSSGSETATPYTTVGGPALEQELSLPSAHCQTESGCTLLLQLLEFKTHLVEAVEELHIRKDAETLSEGQISKLVLEKQKLEWEKESLQHQIETVSNQHTESLSNVKKQFQAKIRNVEEEKGKFQVSAELKDKEINNLKEELRSLQLLKYNLEKKSNELEQKLALQSRSKDSHLNQLGEVEKQFSALSRKCAMVKQAHEKLEQTVDEAMRINKKLTSTNEKQEVTIVSLKKALEEVSNKLIKVEMTSIRHDKTHSHTSKEQYIQKLHQKLNMETAMNKKLREENVAVRAEKQEVMRSLQHTQQLLLSQTQTVNGIELELHTQREQYQVLKQEHEVMRDKSKAMEDKVAQLMECHAASKTSWAKEMRNSSQVFHLTELNSSSELPGSGSLQQLAFSQIKNTDCLEDAGPVTKLVTGGQEAINLQQQFQFKQPLNTSNLLTCPLITNSLFSPCSHCGTTGNDSSILSSESDPDVASDLMYATSPVTDVNFLISKVSCVSGTTSNSDHKSINTSVGLLSKEKNEEGGAEERVKTAKHTSKTPETHILAQTTTDWTSKKSNIQQVIDCVGSEPPQAVYEPSDNSSFSQKVIEKDTDSSHVNKEREICREGQLLHTLSF</sequence>
<dbReference type="PANTHER" id="PTHR28660">
    <property type="entry name" value="COILED-COIL DOMAIN-CONTAINING PROTEIN 73"/>
    <property type="match status" value="1"/>
</dbReference>
<proteinExistence type="predicted"/>
<dbReference type="KEGG" id="lcf:108902279"/>
<feature type="coiled-coil region" evidence="1">
    <location>
        <begin position="195"/>
        <end position="347"/>
    </location>
</feature>
<gene>
    <name evidence="2 4" type="primary">LOC108902279</name>
</gene>
<reference evidence="2" key="3">
    <citation type="submission" date="2025-05" db="UniProtKB">
        <authorList>
            <consortium name="Ensembl"/>
        </authorList>
    </citation>
    <scope>IDENTIFICATION</scope>
</reference>
<dbReference type="AlphaFoldDB" id="A0A4W6EGK8"/>
<protein>
    <submittedName>
        <fullName evidence="4">Coiled-coil domain-containing protein 73</fullName>
    </submittedName>
</protein>
<dbReference type="InterPro" id="IPR031650">
    <property type="entry name" value="CCDC73"/>
</dbReference>
<dbReference type="InParanoid" id="A0A4W6EGK8"/>
<dbReference type="Ensembl" id="ENSLCAT00010039040.1">
    <property type="protein sequence ID" value="ENSLCAP00010038132.1"/>
    <property type="gene ID" value="ENSLCAG00010017875.1"/>
</dbReference>
<organism evidence="2 3">
    <name type="scientific">Lates calcarifer</name>
    <name type="common">Barramundi</name>
    <name type="synonym">Holocentrus calcarifer</name>
    <dbReference type="NCBI Taxonomy" id="8187"/>
    <lineage>
        <taxon>Eukaryota</taxon>
        <taxon>Metazoa</taxon>
        <taxon>Chordata</taxon>
        <taxon>Craniata</taxon>
        <taxon>Vertebrata</taxon>
        <taxon>Euteleostomi</taxon>
        <taxon>Actinopterygii</taxon>
        <taxon>Neopterygii</taxon>
        <taxon>Teleostei</taxon>
        <taxon>Neoteleostei</taxon>
        <taxon>Acanthomorphata</taxon>
        <taxon>Carangaria</taxon>
        <taxon>Carangaria incertae sedis</taxon>
        <taxon>Centropomidae</taxon>
        <taxon>Lates</taxon>
    </lineage>
</organism>
<dbReference type="GeneTree" id="ENSGT01120000272300"/>
<dbReference type="Pfam" id="PF15818">
    <property type="entry name" value="CCDC73"/>
    <property type="match status" value="1"/>
</dbReference>
<dbReference type="STRING" id="8187.ENSLCAP00010038132"/>
<dbReference type="RefSeq" id="XP_018559579.1">
    <property type="nucleotide sequence ID" value="XM_018704063.2"/>
</dbReference>
<evidence type="ECO:0000313" key="4">
    <source>
        <dbReference type="RefSeq" id="XP_018559579.1"/>
    </source>
</evidence>
<name>A0A4W6EGK8_LATCA</name>
<feature type="coiled-coil region" evidence="1">
    <location>
        <begin position="72"/>
        <end position="163"/>
    </location>
</feature>
<evidence type="ECO:0000313" key="2">
    <source>
        <dbReference type="Ensembl" id="ENSLCAP00010038132.1"/>
    </source>
</evidence>
<dbReference type="Proteomes" id="UP000314980">
    <property type="component" value="Unassembled WGS sequence"/>
</dbReference>
<accession>A0A4W6EGK8</accession>
<reference evidence="4" key="2">
    <citation type="submission" date="2025-04" db="UniProtKB">
        <authorList>
            <consortium name="RefSeq"/>
        </authorList>
    </citation>
    <scope>IDENTIFICATION</scope>
    <source>
        <tissue evidence="4">Brain</tissue>
    </source>
</reference>
<keyword evidence="3" id="KW-1185">Reference proteome</keyword>
<dbReference type="PANTHER" id="PTHR28660:SF1">
    <property type="entry name" value="COILED-COIL DOMAIN-CONTAINING PROTEIN 73"/>
    <property type="match status" value="1"/>
</dbReference>
<dbReference type="Proteomes" id="UP000694890">
    <property type="component" value="Linkage group LG10"/>
</dbReference>
<evidence type="ECO:0000313" key="3">
    <source>
        <dbReference type="Proteomes" id="UP000314980"/>
    </source>
</evidence>
<dbReference type="OrthoDB" id="6145717at2759"/>
<keyword evidence="1" id="KW-0175">Coiled coil</keyword>
<dbReference type="GeneID" id="108902279"/>